<dbReference type="Proteomes" id="UP000289220">
    <property type="component" value="Unassembled WGS sequence"/>
</dbReference>
<dbReference type="InterPro" id="IPR003708">
    <property type="entry name" value="SecB"/>
</dbReference>
<sequence length="176" mass="19270">MTDAAPPADTNAQNGAPTGTQPQQGQPAGPGFRILAQYVRDFSFENPRAPESLRIDGKPAIDLGVEMSAQGRPDGLFELDLKLSIKASHENQAVFHVELVYGGLFQLANVQEQDIEPLLLIECPRYLFPFAREIISRATADGGFYPPFMLDPIDFAAIYIARQQQIAQQPVETGQA</sequence>
<keyword evidence="2 6" id="KW-0813">Transport</keyword>
<comment type="caution">
    <text evidence="8">The sequence shown here is derived from an EMBL/GenBank/DDBJ whole genome shotgun (WGS) entry which is preliminary data.</text>
</comment>
<dbReference type="PANTHER" id="PTHR36918">
    <property type="match status" value="1"/>
</dbReference>
<proteinExistence type="inferred from homology"/>
<keyword evidence="4 6" id="KW-0811">Translocation</keyword>
<dbReference type="InterPro" id="IPR035958">
    <property type="entry name" value="SecB-like_sf"/>
</dbReference>
<dbReference type="PANTHER" id="PTHR36918:SF1">
    <property type="entry name" value="PROTEIN-EXPORT PROTEIN SECB"/>
    <property type="match status" value="1"/>
</dbReference>
<evidence type="ECO:0000256" key="2">
    <source>
        <dbReference type="ARBA" id="ARBA00022448"/>
    </source>
</evidence>
<keyword evidence="3 6" id="KW-0653">Protein transport</keyword>
<name>A0A7Z8Y455_9CAUL</name>
<dbReference type="GO" id="GO:0051082">
    <property type="term" value="F:unfolded protein binding"/>
    <property type="evidence" value="ECO:0007669"/>
    <property type="project" value="InterPro"/>
</dbReference>
<dbReference type="Gene3D" id="3.10.420.10">
    <property type="entry name" value="SecB-like"/>
    <property type="match status" value="1"/>
</dbReference>
<dbReference type="NCBIfam" id="TIGR00809">
    <property type="entry name" value="secB"/>
    <property type="match status" value="1"/>
</dbReference>
<dbReference type="NCBIfam" id="NF004392">
    <property type="entry name" value="PRK05751.1-3"/>
    <property type="match status" value="1"/>
</dbReference>
<dbReference type="RefSeq" id="WP_035309417.1">
    <property type="nucleotide sequence ID" value="NZ_UXHF01000036.1"/>
</dbReference>
<reference evidence="8 9" key="1">
    <citation type="submission" date="2018-11" db="EMBL/GenBank/DDBJ databases">
        <authorList>
            <person name="Peiro R."/>
            <person name="Begona"/>
            <person name="Cbmso G."/>
            <person name="Lopez M."/>
            <person name="Gonzalez S."/>
            <person name="Sacristan E."/>
            <person name="Castillo E."/>
        </authorList>
    </citation>
    <scope>NUCLEOTIDE SEQUENCE [LARGE SCALE GENOMIC DNA]</scope>
    <source>
        <strain evidence="8">Brev_genome</strain>
    </source>
</reference>
<evidence type="ECO:0000256" key="6">
    <source>
        <dbReference type="HAMAP-Rule" id="MF_00821"/>
    </source>
</evidence>
<feature type="compositionally biased region" description="Low complexity" evidence="7">
    <location>
        <begin position="15"/>
        <end position="30"/>
    </location>
</feature>
<keyword evidence="9" id="KW-1185">Reference proteome</keyword>
<evidence type="ECO:0000313" key="9">
    <source>
        <dbReference type="Proteomes" id="UP000289220"/>
    </source>
</evidence>
<dbReference type="AlphaFoldDB" id="A0A7Z8Y455"/>
<comment type="similarity">
    <text evidence="1 6">Belongs to the SecB family.</text>
</comment>
<protein>
    <recommendedName>
        <fullName evidence="6">Protein-export protein SecB</fullName>
    </recommendedName>
</protein>
<evidence type="ECO:0000256" key="4">
    <source>
        <dbReference type="ARBA" id="ARBA00023010"/>
    </source>
</evidence>
<accession>A0A7Z8Y455</accession>
<comment type="subcellular location">
    <subcellularLocation>
        <location evidence="6">Cytoplasm</location>
    </subcellularLocation>
</comment>
<evidence type="ECO:0000256" key="3">
    <source>
        <dbReference type="ARBA" id="ARBA00022927"/>
    </source>
</evidence>
<dbReference type="HAMAP" id="MF_00821">
    <property type="entry name" value="SecB"/>
    <property type="match status" value="1"/>
</dbReference>
<dbReference type="PRINTS" id="PR01594">
    <property type="entry name" value="SECBCHAPRONE"/>
</dbReference>
<evidence type="ECO:0000256" key="1">
    <source>
        <dbReference type="ARBA" id="ARBA00009990"/>
    </source>
</evidence>
<dbReference type="GO" id="GO:0006457">
    <property type="term" value="P:protein folding"/>
    <property type="evidence" value="ECO:0007669"/>
    <property type="project" value="UniProtKB-UniRule"/>
</dbReference>
<dbReference type="GO" id="GO:0005737">
    <property type="term" value="C:cytoplasm"/>
    <property type="evidence" value="ECO:0007669"/>
    <property type="project" value="UniProtKB-SubCell"/>
</dbReference>
<keyword evidence="6" id="KW-0963">Cytoplasm</keyword>
<evidence type="ECO:0000313" key="8">
    <source>
        <dbReference type="EMBL" id="VDC50368.1"/>
    </source>
</evidence>
<dbReference type="SUPFAM" id="SSF54611">
    <property type="entry name" value="SecB-like"/>
    <property type="match status" value="1"/>
</dbReference>
<dbReference type="GO" id="GO:0015031">
    <property type="term" value="P:protein transport"/>
    <property type="evidence" value="ECO:0007669"/>
    <property type="project" value="UniProtKB-UniRule"/>
</dbReference>
<dbReference type="Pfam" id="PF02556">
    <property type="entry name" value="SecB"/>
    <property type="match status" value="1"/>
</dbReference>
<evidence type="ECO:0000256" key="7">
    <source>
        <dbReference type="SAM" id="MobiDB-lite"/>
    </source>
</evidence>
<evidence type="ECO:0000256" key="5">
    <source>
        <dbReference type="ARBA" id="ARBA00023186"/>
    </source>
</evidence>
<gene>
    <name evidence="6 8" type="primary">secB</name>
    <name evidence="8" type="ORF">BREV_BREV_01942</name>
</gene>
<comment type="function">
    <text evidence="6">One of the proteins required for the normal export of preproteins out of the cell cytoplasm. It is a molecular chaperone that binds to a subset of precursor proteins, maintaining them in a translocation-competent state. It also specifically binds to its receptor SecA.</text>
</comment>
<comment type="subunit">
    <text evidence="6">Homotetramer, a dimer of dimers. One homotetramer interacts with 1 SecA dimer.</text>
</comment>
<dbReference type="GO" id="GO:0051262">
    <property type="term" value="P:protein tetramerization"/>
    <property type="evidence" value="ECO:0007669"/>
    <property type="project" value="InterPro"/>
</dbReference>
<feature type="region of interest" description="Disordered" evidence="7">
    <location>
        <begin position="1"/>
        <end position="30"/>
    </location>
</feature>
<keyword evidence="5 6" id="KW-0143">Chaperone</keyword>
<dbReference type="EMBL" id="UXHF01000036">
    <property type="protein sequence ID" value="VDC50368.1"/>
    <property type="molecule type" value="Genomic_DNA"/>
</dbReference>
<organism evidence="8 9">
    <name type="scientific">Brevundimonas mediterranea</name>
    <dbReference type="NCBI Taxonomy" id="74329"/>
    <lineage>
        <taxon>Bacteria</taxon>
        <taxon>Pseudomonadati</taxon>
        <taxon>Pseudomonadota</taxon>
        <taxon>Alphaproteobacteria</taxon>
        <taxon>Caulobacterales</taxon>
        <taxon>Caulobacteraceae</taxon>
        <taxon>Brevundimonas</taxon>
    </lineage>
</organism>